<name>A0A1H2EP94_9PROT</name>
<gene>
    <name evidence="2" type="ORF">SAMN05216406_11452</name>
</gene>
<reference evidence="3" key="1">
    <citation type="submission" date="2016-10" db="EMBL/GenBank/DDBJ databases">
        <authorList>
            <person name="Varghese N."/>
            <person name="Submissions S."/>
        </authorList>
    </citation>
    <scope>NUCLEOTIDE SEQUENCE [LARGE SCALE GENOMIC DNA]</scope>
    <source>
        <strain evidence="3">Nm10</strain>
    </source>
</reference>
<sequence length="85" mass="9849">MKKIWKYEFTRNELNEMIPSGAEILDVQIQEGLICAWFLVDTSNDKYMRKLRIYLTGEELPMSIGKHVSTLQAHGLVYHVFDMGG</sequence>
<dbReference type="InterPro" id="IPR055776">
    <property type="entry name" value="DUF7352"/>
</dbReference>
<dbReference type="RefSeq" id="WP_062559525.1">
    <property type="nucleotide sequence ID" value="NZ_CP013341.1"/>
</dbReference>
<evidence type="ECO:0000259" key="1">
    <source>
        <dbReference type="Pfam" id="PF24043"/>
    </source>
</evidence>
<accession>A0A1H2EP94</accession>
<evidence type="ECO:0000313" key="2">
    <source>
        <dbReference type="EMBL" id="SDT96982.1"/>
    </source>
</evidence>
<protein>
    <recommendedName>
        <fullName evidence="1">DUF7352 domain-containing protein</fullName>
    </recommendedName>
</protein>
<keyword evidence="3" id="KW-1185">Reference proteome</keyword>
<dbReference type="Pfam" id="PF24043">
    <property type="entry name" value="DUF7352"/>
    <property type="match status" value="1"/>
</dbReference>
<dbReference type="AlphaFoldDB" id="A0A1H2EP94"/>
<dbReference type="Proteomes" id="UP000182882">
    <property type="component" value="Unassembled WGS sequence"/>
</dbReference>
<feature type="domain" description="DUF7352" evidence="1">
    <location>
        <begin position="1"/>
        <end position="82"/>
    </location>
</feature>
<dbReference type="KEGG" id="nur:ATY38_12090"/>
<proteinExistence type="predicted"/>
<organism evidence="2 3">
    <name type="scientific">Nitrosomonas ureae</name>
    <dbReference type="NCBI Taxonomy" id="44577"/>
    <lineage>
        <taxon>Bacteria</taxon>
        <taxon>Pseudomonadati</taxon>
        <taxon>Pseudomonadota</taxon>
        <taxon>Betaproteobacteria</taxon>
        <taxon>Nitrosomonadales</taxon>
        <taxon>Nitrosomonadaceae</taxon>
        <taxon>Nitrosomonas</taxon>
    </lineage>
</organism>
<dbReference type="EMBL" id="FNLN01000014">
    <property type="protein sequence ID" value="SDT96982.1"/>
    <property type="molecule type" value="Genomic_DNA"/>
</dbReference>
<evidence type="ECO:0000313" key="3">
    <source>
        <dbReference type="Proteomes" id="UP000182882"/>
    </source>
</evidence>